<evidence type="ECO:0000256" key="2">
    <source>
        <dbReference type="ARBA" id="ARBA00022448"/>
    </source>
</evidence>
<evidence type="ECO:0000256" key="1">
    <source>
        <dbReference type="ARBA" id="ARBA00005417"/>
    </source>
</evidence>
<dbReference type="GO" id="GO:0015658">
    <property type="term" value="F:branched-chain amino acid transmembrane transporter activity"/>
    <property type="evidence" value="ECO:0007669"/>
    <property type="project" value="TreeGrafter"/>
</dbReference>
<evidence type="ECO:0000256" key="3">
    <source>
        <dbReference type="ARBA" id="ARBA00022741"/>
    </source>
</evidence>
<dbReference type="InterPro" id="IPR003439">
    <property type="entry name" value="ABC_transporter-like_ATP-bd"/>
</dbReference>
<organism evidence="7 8">
    <name type="scientific">Pseudonocardia sulfidoxydans NBRC 16205</name>
    <dbReference type="NCBI Taxonomy" id="1223511"/>
    <lineage>
        <taxon>Bacteria</taxon>
        <taxon>Bacillati</taxon>
        <taxon>Actinomycetota</taxon>
        <taxon>Actinomycetes</taxon>
        <taxon>Pseudonocardiales</taxon>
        <taxon>Pseudonocardiaceae</taxon>
        <taxon>Pseudonocardia</taxon>
    </lineage>
</organism>
<dbReference type="SUPFAM" id="SSF52540">
    <property type="entry name" value="P-loop containing nucleoside triphosphate hydrolases"/>
    <property type="match status" value="1"/>
</dbReference>
<sequence length="232" mass="24899">MTAVLRFDAVRAYYDDALIVDGLSFEVEEGGCLALVGANGVGKTTSLNAMFGIAQLKSGTIEIDGKALRHKQAHEAARLGAALVPQGRWIISSLTIEENLILGRASGRTGEWTLEKVYELFPMLHERRTSPGDALSGGQQQMLAIGRALMANPRILLLDEPSEGLAPVVIDQLGDMLAALRAQGTSMLLIEQRLDLVHRLADHYAVMAKGAVTSQGRLADTTPTDLRSLVAI</sequence>
<accession>A0A511DDU9</accession>
<dbReference type="Gene3D" id="3.40.50.300">
    <property type="entry name" value="P-loop containing nucleotide triphosphate hydrolases"/>
    <property type="match status" value="1"/>
</dbReference>
<comment type="similarity">
    <text evidence="1">Belongs to the ABC transporter superfamily.</text>
</comment>
<keyword evidence="2" id="KW-0813">Transport</keyword>
<feature type="domain" description="ABC transporter" evidence="6">
    <location>
        <begin position="5"/>
        <end position="232"/>
    </location>
</feature>
<dbReference type="GO" id="GO:0015807">
    <property type="term" value="P:L-amino acid transport"/>
    <property type="evidence" value="ECO:0007669"/>
    <property type="project" value="TreeGrafter"/>
</dbReference>
<evidence type="ECO:0000256" key="4">
    <source>
        <dbReference type="ARBA" id="ARBA00022840"/>
    </source>
</evidence>
<evidence type="ECO:0000313" key="8">
    <source>
        <dbReference type="Proteomes" id="UP000321685"/>
    </source>
</evidence>
<dbReference type="Pfam" id="PF00005">
    <property type="entry name" value="ABC_tran"/>
    <property type="match status" value="1"/>
</dbReference>
<reference evidence="7 8" key="1">
    <citation type="submission" date="2019-07" db="EMBL/GenBank/DDBJ databases">
        <title>Whole genome shotgun sequence of Pseudonocardia sulfidoxydans NBRC 16205.</title>
        <authorList>
            <person name="Hosoyama A."/>
            <person name="Uohara A."/>
            <person name="Ohji S."/>
            <person name="Ichikawa N."/>
        </authorList>
    </citation>
    <scope>NUCLEOTIDE SEQUENCE [LARGE SCALE GENOMIC DNA]</scope>
    <source>
        <strain evidence="7 8">NBRC 16205</strain>
    </source>
</reference>
<dbReference type="CDD" id="cd03224">
    <property type="entry name" value="ABC_TM1139_LivF_branched"/>
    <property type="match status" value="1"/>
</dbReference>
<keyword evidence="3" id="KW-0547">Nucleotide-binding</keyword>
<evidence type="ECO:0000259" key="6">
    <source>
        <dbReference type="PROSITE" id="PS50893"/>
    </source>
</evidence>
<dbReference type="AlphaFoldDB" id="A0A511DDU9"/>
<name>A0A511DDU9_9PSEU</name>
<keyword evidence="5" id="KW-0029">Amino-acid transport</keyword>
<dbReference type="EMBL" id="BJVJ01000011">
    <property type="protein sequence ID" value="GEL22707.1"/>
    <property type="molecule type" value="Genomic_DNA"/>
</dbReference>
<dbReference type="RefSeq" id="WP_147104451.1">
    <property type="nucleotide sequence ID" value="NZ_BJVJ01000011.1"/>
</dbReference>
<dbReference type="PANTHER" id="PTHR43820:SF2">
    <property type="entry name" value="ABC TRANSPORTER ATP-BINDING PROTEIN"/>
    <property type="match status" value="1"/>
</dbReference>
<dbReference type="SMART" id="SM00382">
    <property type="entry name" value="AAA"/>
    <property type="match status" value="1"/>
</dbReference>
<dbReference type="InterPro" id="IPR027417">
    <property type="entry name" value="P-loop_NTPase"/>
</dbReference>
<keyword evidence="4 7" id="KW-0067">ATP-binding</keyword>
<evidence type="ECO:0000313" key="7">
    <source>
        <dbReference type="EMBL" id="GEL22707.1"/>
    </source>
</evidence>
<dbReference type="InterPro" id="IPR017871">
    <property type="entry name" value="ABC_transporter-like_CS"/>
</dbReference>
<dbReference type="InterPro" id="IPR003593">
    <property type="entry name" value="AAA+_ATPase"/>
</dbReference>
<dbReference type="Proteomes" id="UP000321685">
    <property type="component" value="Unassembled WGS sequence"/>
</dbReference>
<evidence type="ECO:0000256" key="5">
    <source>
        <dbReference type="ARBA" id="ARBA00022970"/>
    </source>
</evidence>
<dbReference type="PROSITE" id="PS00211">
    <property type="entry name" value="ABC_TRANSPORTER_1"/>
    <property type="match status" value="1"/>
</dbReference>
<dbReference type="PROSITE" id="PS50893">
    <property type="entry name" value="ABC_TRANSPORTER_2"/>
    <property type="match status" value="1"/>
</dbReference>
<dbReference type="GO" id="GO:0016887">
    <property type="term" value="F:ATP hydrolysis activity"/>
    <property type="evidence" value="ECO:0007669"/>
    <property type="project" value="InterPro"/>
</dbReference>
<dbReference type="OrthoDB" id="9805514at2"/>
<gene>
    <name evidence="7" type="ORF">PSU4_16610</name>
</gene>
<dbReference type="PANTHER" id="PTHR43820">
    <property type="entry name" value="HIGH-AFFINITY BRANCHED-CHAIN AMINO ACID TRANSPORT ATP-BINDING PROTEIN LIVF"/>
    <property type="match status" value="1"/>
</dbReference>
<dbReference type="GO" id="GO:0005524">
    <property type="term" value="F:ATP binding"/>
    <property type="evidence" value="ECO:0007669"/>
    <property type="project" value="UniProtKB-KW"/>
</dbReference>
<comment type="caution">
    <text evidence="7">The sequence shown here is derived from an EMBL/GenBank/DDBJ whole genome shotgun (WGS) entry which is preliminary data.</text>
</comment>
<proteinExistence type="inferred from homology"/>
<keyword evidence="8" id="KW-1185">Reference proteome</keyword>
<protein>
    <submittedName>
        <fullName evidence="7">ABC transporter ATP-binding protein</fullName>
    </submittedName>
</protein>
<dbReference type="InterPro" id="IPR052156">
    <property type="entry name" value="BCAA_Transport_ATP-bd_LivF"/>
</dbReference>